<keyword evidence="2" id="KW-0378">Hydrolase</keyword>
<evidence type="ECO:0000313" key="3">
    <source>
        <dbReference type="Proteomes" id="UP000787672"/>
    </source>
</evidence>
<dbReference type="InterPro" id="IPR052179">
    <property type="entry name" value="DD-CPase-like"/>
</dbReference>
<proteinExistence type="predicted"/>
<organism evidence="2 3">
    <name type="scientific">Dysosmobacter acutus</name>
    <dbReference type="NCBI Taxonomy" id="2841504"/>
    <lineage>
        <taxon>Bacteria</taxon>
        <taxon>Bacillati</taxon>
        <taxon>Bacillota</taxon>
        <taxon>Clostridia</taxon>
        <taxon>Eubacteriales</taxon>
        <taxon>Oscillospiraceae</taxon>
        <taxon>Dysosmobacter</taxon>
    </lineage>
</organism>
<keyword evidence="2" id="KW-0645">Protease</keyword>
<keyword evidence="3" id="KW-1185">Reference proteome</keyword>
<gene>
    <name evidence="2" type="ORF">KQI82_01140</name>
</gene>
<feature type="domain" description="D-alanyl-D-alanine carboxypeptidase-like core" evidence="1">
    <location>
        <begin position="45"/>
        <end position="171"/>
    </location>
</feature>
<evidence type="ECO:0000259" key="1">
    <source>
        <dbReference type="Pfam" id="PF02557"/>
    </source>
</evidence>
<protein>
    <submittedName>
        <fullName evidence="2">D-alanyl-D-alanine carboxypeptidase family protein</fullName>
    </submittedName>
</protein>
<dbReference type="GO" id="GO:0004180">
    <property type="term" value="F:carboxypeptidase activity"/>
    <property type="evidence" value="ECO:0007669"/>
    <property type="project" value="UniProtKB-KW"/>
</dbReference>
<dbReference type="InterPro" id="IPR003709">
    <property type="entry name" value="VanY-like_core_dom"/>
</dbReference>
<name>A0ABS6F7F9_9FIRM</name>
<evidence type="ECO:0000313" key="2">
    <source>
        <dbReference type="EMBL" id="MBU5625537.1"/>
    </source>
</evidence>
<dbReference type="Proteomes" id="UP000787672">
    <property type="component" value="Unassembled WGS sequence"/>
</dbReference>
<dbReference type="PANTHER" id="PTHR34385">
    <property type="entry name" value="D-ALANYL-D-ALANINE CARBOXYPEPTIDASE"/>
    <property type="match status" value="1"/>
</dbReference>
<dbReference type="EMBL" id="JAHLQN010000001">
    <property type="protein sequence ID" value="MBU5625537.1"/>
    <property type="molecule type" value="Genomic_DNA"/>
</dbReference>
<accession>A0ABS6F7F9</accession>
<dbReference type="PANTHER" id="PTHR34385:SF1">
    <property type="entry name" value="PEPTIDOGLYCAN L-ALANYL-D-GLUTAMATE ENDOPEPTIDASE CWLK"/>
    <property type="match status" value="1"/>
</dbReference>
<dbReference type="Pfam" id="PF02557">
    <property type="entry name" value="VanY"/>
    <property type="match status" value="1"/>
</dbReference>
<reference evidence="2 3" key="1">
    <citation type="submission" date="2021-06" db="EMBL/GenBank/DDBJ databases">
        <authorList>
            <person name="Sun Q."/>
            <person name="Li D."/>
        </authorList>
    </citation>
    <scope>NUCLEOTIDE SEQUENCE [LARGE SCALE GENOMIC DNA]</scope>
    <source>
        <strain evidence="2 3">MSJ-2</strain>
    </source>
</reference>
<dbReference type="RefSeq" id="WP_216557520.1">
    <property type="nucleotide sequence ID" value="NZ_JAHLQN010000001.1"/>
</dbReference>
<sequence>MRTVTITRDRLGRGPLILVNRSHPLRPAPPPECVPVDSRCPAVALEKQAAALLSACIQSLNGGAQIVPVSGWRSAEEQRRIWDETLHQEGEAFTAQYVAYPGCSEHQTGLAVDLGRAAPHIDFLRPDFPYHGIWGRFRAASVKYGFIERYQAHQTHLTGIAAEPWHFRYVGAPHAALMTEQGLCLEEYSGFLAQTPRRCVLDNGRAVEVRYVPCMGQETEISLPEEGCCQISGDNASGFVVTVWEAG</sequence>
<comment type="caution">
    <text evidence="2">The sequence shown here is derived from an EMBL/GenBank/DDBJ whole genome shotgun (WGS) entry which is preliminary data.</text>
</comment>
<keyword evidence="2" id="KW-0121">Carboxypeptidase</keyword>